<gene>
    <name evidence="3" type="ORF">B0H16DRAFT_1370289</name>
</gene>
<feature type="compositionally biased region" description="Low complexity" evidence="1">
    <location>
        <begin position="43"/>
        <end position="63"/>
    </location>
</feature>
<name>A0AAD7JAU3_9AGAR</name>
<accession>A0AAD7JAU3</accession>
<dbReference type="Gene3D" id="1.10.510.10">
    <property type="entry name" value="Transferase(Phosphotransferase) domain 1"/>
    <property type="match status" value="1"/>
</dbReference>
<dbReference type="InterPro" id="IPR040976">
    <property type="entry name" value="Pkinase_fungal"/>
</dbReference>
<dbReference type="AlphaFoldDB" id="A0AAD7JAU3"/>
<dbReference type="Proteomes" id="UP001215598">
    <property type="component" value="Unassembled WGS sequence"/>
</dbReference>
<dbReference type="Pfam" id="PF17667">
    <property type="entry name" value="Pkinase_fungal"/>
    <property type="match status" value="1"/>
</dbReference>
<reference evidence="3" key="1">
    <citation type="submission" date="2023-03" db="EMBL/GenBank/DDBJ databases">
        <title>Massive genome expansion in bonnet fungi (Mycena s.s.) driven by repeated elements and novel gene families across ecological guilds.</title>
        <authorList>
            <consortium name="Lawrence Berkeley National Laboratory"/>
            <person name="Harder C.B."/>
            <person name="Miyauchi S."/>
            <person name="Viragh M."/>
            <person name="Kuo A."/>
            <person name="Thoen E."/>
            <person name="Andreopoulos B."/>
            <person name="Lu D."/>
            <person name="Skrede I."/>
            <person name="Drula E."/>
            <person name="Henrissat B."/>
            <person name="Morin E."/>
            <person name="Kohler A."/>
            <person name="Barry K."/>
            <person name="LaButti K."/>
            <person name="Morin E."/>
            <person name="Salamov A."/>
            <person name="Lipzen A."/>
            <person name="Mereny Z."/>
            <person name="Hegedus B."/>
            <person name="Baldrian P."/>
            <person name="Stursova M."/>
            <person name="Weitz H."/>
            <person name="Taylor A."/>
            <person name="Grigoriev I.V."/>
            <person name="Nagy L.G."/>
            <person name="Martin F."/>
            <person name="Kauserud H."/>
        </authorList>
    </citation>
    <scope>NUCLEOTIDE SEQUENCE</scope>
    <source>
        <strain evidence="3">CBHHK182m</strain>
    </source>
</reference>
<protein>
    <recommendedName>
        <fullName evidence="2">Fungal-type protein kinase domain-containing protein</fullName>
    </recommendedName>
</protein>
<evidence type="ECO:0000313" key="3">
    <source>
        <dbReference type="EMBL" id="KAJ7759221.1"/>
    </source>
</evidence>
<evidence type="ECO:0000256" key="1">
    <source>
        <dbReference type="SAM" id="MobiDB-lite"/>
    </source>
</evidence>
<keyword evidence="4" id="KW-1185">Reference proteome</keyword>
<dbReference type="SUPFAM" id="SSF56112">
    <property type="entry name" value="Protein kinase-like (PK-like)"/>
    <property type="match status" value="1"/>
</dbReference>
<organism evidence="3 4">
    <name type="scientific">Mycena metata</name>
    <dbReference type="NCBI Taxonomy" id="1033252"/>
    <lineage>
        <taxon>Eukaryota</taxon>
        <taxon>Fungi</taxon>
        <taxon>Dikarya</taxon>
        <taxon>Basidiomycota</taxon>
        <taxon>Agaricomycotina</taxon>
        <taxon>Agaricomycetes</taxon>
        <taxon>Agaricomycetidae</taxon>
        <taxon>Agaricales</taxon>
        <taxon>Marasmiineae</taxon>
        <taxon>Mycenaceae</taxon>
        <taxon>Mycena</taxon>
    </lineage>
</organism>
<feature type="domain" description="Fungal-type protein kinase" evidence="2">
    <location>
        <begin position="40"/>
        <end position="191"/>
    </location>
</feature>
<evidence type="ECO:0000259" key="2">
    <source>
        <dbReference type="Pfam" id="PF17667"/>
    </source>
</evidence>
<dbReference type="InterPro" id="IPR011009">
    <property type="entry name" value="Kinase-like_dom_sf"/>
</dbReference>
<proteinExistence type="predicted"/>
<feature type="region of interest" description="Disordered" evidence="1">
    <location>
        <begin position="40"/>
        <end position="63"/>
    </location>
</feature>
<comment type="caution">
    <text evidence="3">The sequence shown here is derived from an EMBL/GenBank/DDBJ whole genome shotgun (WGS) entry which is preliminary data.</text>
</comment>
<dbReference type="EMBL" id="JARKIB010000040">
    <property type="protein sequence ID" value="KAJ7759221.1"/>
    <property type="molecule type" value="Genomic_DNA"/>
</dbReference>
<sequence>MPIPPELLLIPQNPFKTYWPDIACTREHIMDPLATHTLRVQQTSSSSSTRSAFGSHTSSSTLTPLSRPRVLRLIVSEALSRVQDQPTPQLGISLVLEAMRCHHALWIAGIHHTDISLENVMVRIRRTPNRAPHFSGIVNDWDLAPSVNSVPARTGTIPFMHPELLTEEYWAGKIPPLYLHANTSFIWVMAFLVLRYENGKIIPSPSLPFDDLITSNYNKARRIKFDVSRLWTSSCPSGAEQEWAVVLDLLFWTARTAQERSHVLTRAEYRNNLEDIQKLLTTDDALAVYDKFWKIVKGSAMEMGLDYLITMHNKR</sequence>
<evidence type="ECO:0000313" key="4">
    <source>
        <dbReference type="Proteomes" id="UP001215598"/>
    </source>
</evidence>